<name>A0A9P4ME72_9PEZI</name>
<feature type="region of interest" description="Disordered" evidence="1">
    <location>
        <begin position="241"/>
        <end position="308"/>
    </location>
</feature>
<organism evidence="3 4">
    <name type="scientific">Myriangium duriaei CBS 260.36</name>
    <dbReference type="NCBI Taxonomy" id="1168546"/>
    <lineage>
        <taxon>Eukaryota</taxon>
        <taxon>Fungi</taxon>
        <taxon>Dikarya</taxon>
        <taxon>Ascomycota</taxon>
        <taxon>Pezizomycotina</taxon>
        <taxon>Dothideomycetes</taxon>
        <taxon>Dothideomycetidae</taxon>
        <taxon>Myriangiales</taxon>
        <taxon>Myriangiaceae</taxon>
        <taxon>Myriangium</taxon>
    </lineage>
</organism>
<gene>
    <name evidence="3" type="ORF">K461DRAFT_271218</name>
</gene>
<proteinExistence type="predicted"/>
<feature type="transmembrane region" description="Helical" evidence="2">
    <location>
        <begin position="208"/>
        <end position="230"/>
    </location>
</feature>
<comment type="caution">
    <text evidence="3">The sequence shown here is derived from an EMBL/GenBank/DDBJ whole genome shotgun (WGS) entry which is preliminary data.</text>
</comment>
<sequence length="308" mass="32497">MANLGPLTTTFTPGAGCSHSTGLYAMISCGTTCEWWVEGPLSLAIPNCFPARYTQFLSHYYSPGICPSGYTVACTSTNEAASVSETVQTCCPTALGYDYGCVTPHNEYPWQYSLACTVSLQPGVSMYTFPDITYMHGTDTVVSSTTRAEAGIGAYGVEIRFQATDFIATSTTGSTSANRPTETPPSTSNVIPSTTTSTPDGQGLSTPAAIGTGVGVAIVGLLLFGLGLFFGRKSMRARKAATTLSGPGQKQGASLYQQSPQAGVELNTQRRPQELCAEQTRPELDSGAPAQELHARHARQEMPASTRQ</sequence>
<evidence type="ECO:0000256" key="2">
    <source>
        <dbReference type="SAM" id="Phobius"/>
    </source>
</evidence>
<keyword evidence="4" id="KW-1185">Reference proteome</keyword>
<keyword evidence="2" id="KW-1133">Transmembrane helix</keyword>
<keyword evidence="2" id="KW-0812">Transmembrane</keyword>
<feature type="compositionally biased region" description="Polar residues" evidence="1">
    <location>
        <begin position="242"/>
        <end position="270"/>
    </location>
</feature>
<evidence type="ECO:0000256" key="1">
    <source>
        <dbReference type="SAM" id="MobiDB-lite"/>
    </source>
</evidence>
<dbReference type="AlphaFoldDB" id="A0A9P4ME72"/>
<feature type="region of interest" description="Disordered" evidence="1">
    <location>
        <begin position="171"/>
        <end position="204"/>
    </location>
</feature>
<evidence type="ECO:0000313" key="3">
    <source>
        <dbReference type="EMBL" id="KAF2149652.1"/>
    </source>
</evidence>
<protein>
    <submittedName>
        <fullName evidence="3">Uncharacterized protein</fullName>
    </submittedName>
</protein>
<dbReference type="OrthoDB" id="4770059at2759"/>
<dbReference type="Proteomes" id="UP000799439">
    <property type="component" value="Unassembled WGS sequence"/>
</dbReference>
<accession>A0A9P4ME72</accession>
<evidence type="ECO:0000313" key="4">
    <source>
        <dbReference type="Proteomes" id="UP000799439"/>
    </source>
</evidence>
<reference evidence="3" key="1">
    <citation type="journal article" date="2020" name="Stud. Mycol.">
        <title>101 Dothideomycetes genomes: a test case for predicting lifestyles and emergence of pathogens.</title>
        <authorList>
            <person name="Haridas S."/>
            <person name="Albert R."/>
            <person name="Binder M."/>
            <person name="Bloem J."/>
            <person name="Labutti K."/>
            <person name="Salamov A."/>
            <person name="Andreopoulos B."/>
            <person name="Baker S."/>
            <person name="Barry K."/>
            <person name="Bills G."/>
            <person name="Bluhm B."/>
            <person name="Cannon C."/>
            <person name="Castanera R."/>
            <person name="Culley D."/>
            <person name="Daum C."/>
            <person name="Ezra D."/>
            <person name="Gonzalez J."/>
            <person name="Henrissat B."/>
            <person name="Kuo A."/>
            <person name="Liang C."/>
            <person name="Lipzen A."/>
            <person name="Lutzoni F."/>
            <person name="Magnuson J."/>
            <person name="Mondo S."/>
            <person name="Nolan M."/>
            <person name="Ohm R."/>
            <person name="Pangilinan J."/>
            <person name="Park H.-J."/>
            <person name="Ramirez L."/>
            <person name="Alfaro M."/>
            <person name="Sun H."/>
            <person name="Tritt A."/>
            <person name="Yoshinaga Y."/>
            <person name="Zwiers L.-H."/>
            <person name="Turgeon B."/>
            <person name="Goodwin S."/>
            <person name="Spatafora J."/>
            <person name="Crous P."/>
            <person name="Grigoriev I."/>
        </authorList>
    </citation>
    <scope>NUCLEOTIDE SEQUENCE</scope>
    <source>
        <strain evidence="3">CBS 260.36</strain>
    </source>
</reference>
<dbReference type="EMBL" id="ML996091">
    <property type="protein sequence ID" value="KAF2149652.1"/>
    <property type="molecule type" value="Genomic_DNA"/>
</dbReference>
<keyword evidence="2" id="KW-0472">Membrane</keyword>